<evidence type="ECO:0000313" key="7">
    <source>
        <dbReference type="Proteomes" id="UP000824469"/>
    </source>
</evidence>
<dbReference type="EMBL" id="JAHRHJ020000007">
    <property type="protein sequence ID" value="KAH9309060.1"/>
    <property type="molecule type" value="Genomic_DNA"/>
</dbReference>
<accession>A0AA38FRS9</accession>
<dbReference type="NCBIfam" id="TIGR01557">
    <property type="entry name" value="myb_SHAQKYF"/>
    <property type="match status" value="1"/>
</dbReference>
<dbReference type="SUPFAM" id="SSF46689">
    <property type="entry name" value="Homeodomain-like"/>
    <property type="match status" value="1"/>
</dbReference>
<dbReference type="PANTHER" id="PTHR31314:SF175">
    <property type="entry name" value="HTH MYB-TYPE DOMAIN-CONTAINING PROTEIN"/>
    <property type="match status" value="1"/>
</dbReference>
<dbReference type="Proteomes" id="UP000824469">
    <property type="component" value="Unassembled WGS sequence"/>
</dbReference>
<evidence type="ECO:0000259" key="5">
    <source>
        <dbReference type="Pfam" id="PF00249"/>
    </source>
</evidence>
<keyword evidence="3" id="KW-0539">Nucleus</keyword>
<name>A0AA38FRS9_TAXCH</name>
<feature type="region of interest" description="Disordered" evidence="4">
    <location>
        <begin position="372"/>
        <end position="394"/>
    </location>
</feature>
<sequence length="475" mass="54695">MKSGMVEGKEGILEENMEVEEEQSSSRNGDVSWTITGLKSRKRSASSGDANEFVDSRDTERNKAGCIARSSSTSTVEGRVRQYVRSKMPRLRWTPDLHHSFINAVERLGGQERATPKLVLQLMDMKGLTIAHVKSHLQMYRSMKNDENGQGIGQSERVVEGEEDHTADSFSLSGTTTAMRHYENQRFVVKENCDSSRYYNRPTSLQAFDPCPSARIWERRQDWLFRPYTNHDSVRHLYGWTTTKHFNWSNKTEQPLFDVSFRHSNSEILATRDPRSSLQWVKRMEEIQGNRFCNEPPQECFNSSLTGHASKTRHNRQVEVGWCPWNIIHARTQDLTGHARMLPATTPLNENKQPDMSNIEEPLISLQLQLQREHEPEKTELGPDKSHSEADRKQKCSRQLILNNAIQETCSEEEVDSSLNLSLFSKYEIKEDPKFLKLSKSKRKEEDTSHSKQCQLQKPNDIPALDLTMSLRALQ</sequence>
<dbReference type="OMA" id="WANHEDW"/>
<feature type="region of interest" description="Disordered" evidence="4">
    <location>
        <begin position="1"/>
        <end position="64"/>
    </location>
</feature>
<feature type="domain" description="Myb-like" evidence="5">
    <location>
        <begin position="90"/>
        <end position="141"/>
    </location>
</feature>
<proteinExistence type="predicted"/>
<keyword evidence="7" id="KW-1185">Reference proteome</keyword>
<dbReference type="AlphaFoldDB" id="A0AA38FRS9"/>
<dbReference type="Gene3D" id="1.10.10.60">
    <property type="entry name" value="Homeodomain-like"/>
    <property type="match status" value="1"/>
</dbReference>
<dbReference type="Pfam" id="PF00249">
    <property type="entry name" value="Myb_DNA-binding"/>
    <property type="match status" value="1"/>
</dbReference>
<dbReference type="InterPro" id="IPR001005">
    <property type="entry name" value="SANT/Myb"/>
</dbReference>
<dbReference type="GO" id="GO:0003677">
    <property type="term" value="F:DNA binding"/>
    <property type="evidence" value="ECO:0007669"/>
    <property type="project" value="InterPro"/>
</dbReference>
<evidence type="ECO:0000313" key="6">
    <source>
        <dbReference type="EMBL" id="KAH9309060.1"/>
    </source>
</evidence>
<dbReference type="InterPro" id="IPR046955">
    <property type="entry name" value="PHR1-like"/>
</dbReference>
<evidence type="ECO:0000256" key="4">
    <source>
        <dbReference type="SAM" id="MobiDB-lite"/>
    </source>
</evidence>
<reference evidence="6 7" key="1">
    <citation type="journal article" date="2021" name="Nat. Plants">
        <title>The Taxus genome provides insights into paclitaxel biosynthesis.</title>
        <authorList>
            <person name="Xiong X."/>
            <person name="Gou J."/>
            <person name="Liao Q."/>
            <person name="Li Y."/>
            <person name="Zhou Q."/>
            <person name="Bi G."/>
            <person name="Li C."/>
            <person name="Du R."/>
            <person name="Wang X."/>
            <person name="Sun T."/>
            <person name="Guo L."/>
            <person name="Liang H."/>
            <person name="Lu P."/>
            <person name="Wu Y."/>
            <person name="Zhang Z."/>
            <person name="Ro D.K."/>
            <person name="Shang Y."/>
            <person name="Huang S."/>
            <person name="Yan J."/>
        </authorList>
    </citation>
    <scope>NUCLEOTIDE SEQUENCE [LARGE SCALE GENOMIC DNA]</scope>
    <source>
        <strain evidence="6">Ta-2019</strain>
    </source>
</reference>
<evidence type="ECO:0000256" key="3">
    <source>
        <dbReference type="ARBA" id="ARBA00023242"/>
    </source>
</evidence>
<protein>
    <recommendedName>
        <fullName evidence="5">Myb-like domain-containing protein</fullName>
    </recommendedName>
</protein>
<feature type="compositionally biased region" description="Acidic residues" evidence="4">
    <location>
        <begin position="13"/>
        <end position="23"/>
    </location>
</feature>
<feature type="region of interest" description="Disordered" evidence="4">
    <location>
        <begin position="438"/>
        <end position="462"/>
    </location>
</feature>
<dbReference type="InterPro" id="IPR006447">
    <property type="entry name" value="Myb_dom_plants"/>
</dbReference>
<comment type="caution">
    <text evidence="6">The sequence shown here is derived from an EMBL/GenBank/DDBJ whole genome shotgun (WGS) entry which is preliminary data.</text>
</comment>
<organism evidence="6 7">
    <name type="scientific">Taxus chinensis</name>
    <name type="common">Chinese yew</name>
    <name type="synonym">Taxus wallichiana var. chinensis</name>
    <dbReference type="NCBI Taxonomy" id="29808"/>
    <lineage>
        <taxon>Eukaryota</taxon>
        <taxon>Viridiplantae</taxon>
        <taxon>Streptophyta</taxon>
        <taxon>Embryophyta</taxon>
        <taxon>Tracheophyta</taxon>
        <taxon>Spermatophyta</taxon>
        <taxon>Pinopsida</taxon>
        <taxon>Pinidae</taxon>
        <taxon>Conifers II</taxon>
        <taxon>Cupressales</taxon>
        <taxon>Taxaceae</taxon>
        <taxon>Taxus</taxon>
    </lineage>
</organism>
<evidence type="ECO:0000256" key="1">
    <source>
        <dbReference type="ARBA" id="ARBA00023015"/>
    </source>
</evidence>
<feature type="compositionally biased region" description="Basic and acidic residues" evidence="4">
    <location>
        <begin position="54"/>
        <end position="63"/>
    </location>
</feature>
<gene>
    <name evidence="6" type="ORF">KI387_036971</name>
</gene>
<keyword evidence="2" id="KW-0804">Transcription</keyword>
<keyword evidence="1" id="KW-0805">Transcription regulation</keyword>
<dbReference type="InterPro" id="IPR009057">
    <property type="entry name" value="Homeodomain-like_sf"/>
</dbReference>
<dbReference type="PANTHER" id="PTHR31314">
    <property type="entry name" value="MYB FAMILY TRANSCRIPTION FACTOR PHL7-LIKE"/>
    <property type="match status" value="1"/>
</dbReference>
<evidence type="ECO:0000256" key="2">
    <source>
        <dbReference type="ARBA" id="ARBA00023163"/>
    </source>
</evidence>
<dbReference type="FunFam" id="1.10.10.60:FF:000002">
    <property type="entry name" value="Myb family transcription factor"/>
    <property type="match status" value="1"/>
</dbReference>
<dbReference type="GO" id="GO:0003700">
    <property type="term" value="F:DNA-binding transcription factor activity"/>
    <property type="evidence" value="ECO:0007669"/>
    <property type="project" value="InterPro"/>
</dbReference>
<feature type="compositionally biased region" description="Polar residues" evidence="4">
    <location>
        <begin position="25"/>
        <end position="37"/>
    </location>
</feature>